<protein>
    <submittedName>
        <fullName evidence="10">ComEC/Rec2-related protein</fullName>
    </submittedName>
</protein>
<dbReference type="Gene3D" id="3.60.15.10">
    <property type="entry name" value="Ribonuclease Z/Hydroxyacylglutathione hydrolase-like"/>
    <property type="match status" value="1"/>
</dbReference>
<dbReference type="Proteomes" id="UP000000844">
    <property type="component" value="Chromosome"/>
</dbReference>
<proteinExistence type="predicted"/>
<evidence type="ECO:0000313" key="11">
    <source>
        <dbReference type="Proteomes" id="UP000000844"/>
    </source>
</evidence>
<keyword evidence="5 7" id="KW-0472">Membrane</keyword>
<dbReference type="InterPro" id="IPR052159">
    <property type="entry name" value="Competence_DNA_uptake"/>
</dbReference>
<gene>
    <name evidence="10" type="ordered locus">Snas_5470</name>
</gene>
<dbReference type="Pfam" id="PF00753">
    <property type="entry name" value="Lactamase_B"/>
    <property type="match status" value="1"/>
</dbReference>
<evidence type="ECO:0000256" key="4">
    <source>
        <dbReference type="ARBA" id="ARBA00022989"/>
    </source>
</evidence>
<feature type="transmembrane region" description="Helical" evidence="7">
    <location>
        <begin position="26"/>
        <end position="59"/>
    </location>
</feature>
<evidence type="ECO:0000313" key="10">
    <source>
        <dbReference type="EMBL" id="ADD45101.1"/>
    </source>
</evidence>
<dbReference type="eggNOG" id="COG2333">
    <property type="taxonomic scope" value="Bacteria"/>
</dbReference>
<evidence type="ECO:0000259" key="8">
    <source>
        <dbReference type="Pfam" id="PF00753"/>
    </source>
</evidence>
<dbReference type="AlphaFoldDB" id="D3PVY0"/>
<dbReference type="KEGG" id="sna:Snas_5470"/>
<dbReference type="InterPro" id="IPR035681">
    <property type="entry name" value="ComA-like_MBL"/>
</dbReference>
<dbReference type="NCBIfam" id="TIGR00360">
    <property type="entry name" value="ComEC_N-term"/>
    <property type="match status" value="1"/>
</dbReference>
<feature type="transmembrane region" description="Helical" evidence="7">
    <location>
        <begin position="331"/>
        <end position="349"/>
    </location>
</feature>
<keyword evidence="3 7" id="KW-0812">Transmembrane</keyword>
<name>D3PVY0_STANL</name>
<feature type="compositionally biased region" description="Gly residues" evidence="6">
    <location>
        <begin position="644"/>
        <end position="657"/>
    </location>
</feature>
<keyword evidence="2" id="KW-1003">Cell membrane</keyword>
<organism evidence="10 11">
    <name type="scientific">Stackebrandtia nassauensis (strain DSM 44728 / CIP 108903 / NRRL B-16338 / NBRC 102104 / LLR-40K-21)</name>
    <dbReference type="NCBI Taxonomy" id="446470"/>
    <lineage>
        <taxon>Bacteria</taxon>
        <taxon>Bacillati</taxon>
        <taxon>Actinomycetota</taxon>
        <taxon>Actinomycetes</taxon>
        <taxon>Glycomycetales</taxon>
        <taxon>Glycomycetaceae</taxon>
        <taxon>Stackebrandtia</taxon>
    </lineage>
</organism>
<feature type="transmembrane region" description="Helical" evidence="7">
    <location>
        <begin position="481"/>
        <end position="500"/>
    </location>
</feature>
<evidence type="ECO:0000256" key="6">
    <source>
        <dbReference type="SAM" id="MobiDB-lite"/>
    </source>
</evidence>
<evidence type="ECO:0000256" key="3">
    <source>
        <dbReference type="ARBA" id="ARBA00022692"/>
    </source>
</evidence>
<feature type="transmembrane region" description="Helical" evidence="7">
    <location>
        <begin position="413"/>
        <end position="434"/>
    </location>
</feature>
<dbReference type="SUPFAM" id="SSF56281">
    <property type="entry name" value="Metallo-hydrolase/oxidoreductase"/>
    <property type="match status" value="1"/>
</dbReference>
<dbReference type="PANTHER" id="PTHR30619:SF1">
    <property type="entry name" value="RECOMBINATION PROTEIN 2"/>
    <property type="match status" value="1"/>
</dbReference>
<evidence type="ECO:0000256" key="2">
    <source>
        <dbReference type="ARBA" id="ARBA00022475"/>
    </source>
</evidence>
<feature type="transmembrane region" description="Helical" evidence="7">
    <location>
        <begin position="71"/>
        <end position="92"/>
    </location>
</feature>
<evidence type="ECO:0000256" key="7">
    <source>
        <dbReference type="SAM" id="Phobius"/>
    </source>
</evidence>
<dbReference type="RefSeq" id="WP_013020672.1">
    <property type="nucleotide sequence ID" value="NC_013947.1"/>
</dbReference>
<dbReference type="GO" id="GO:0005886">
    <property type="term" value="C:plasma membrane"/>
    <property type="evidence" value="ECO:0007669"/>
    <property type="project" value="UniProtKB-SubCell"/>
</dbReference>
<dbReference type="STRING" id="446470.Snas_5470"/>
<dbReference type="Pfam" id="PF03772">
    <property type="entry name" value="Competence"/>
    <property type="match status" value="1"/>
</dbReference>
<feature type="transmembrane region" description="Helical" evidence="7">
    <location>
        <begin position="355"/>
        <end position="373"/>
    </location>
</feature>
<dbReference type="HOGENOM" id="CLU_010363_4_0_11"/>
<dbReference type="CDD" id="cd07731">
    <property type="entry name" value="ComA-like_MBL-fold"/>
    <property type="match status" value="1"/>
</dbReference>
<feature type="region of interest" description="Disordered" evidence="6">
    <location>
        <begin position="608"/>
        <end position="657"/>
    </location>
</feature>
<sequence>MSAGEAGASVAGQGETSNSAPDLRLAFVALGVWVAAVAVLYLGAGWGIGLSIVACGGVWFGSRGGRAWAKVAGAIAIGVVAGAVIASAQVAVRDALPFRDWVDDERVATMRVTVTDDPLRLRGGQGEKYRVAVRVQRARVGNTEVEVSVRAVVFSPDVGRWRWATVLPGQELTIKGRLAPGETGTLGAADVAVSRAPRLHGEPPWWQQAAGYLRAGLREACADLPDEAAGLLPGLALGDVSTMDEGVDADFRDAGMTHLLAVSGSNVAIVVGAAVLIAIGCGAGRRTRVTVGIAVIVGFVVLVRPSPSVLRAAVMGGLGLLVLSRRGGRDAVPVLSAAVALLLLIDPGLATNLGFVLSVVATAGLVFFASRWIALLRRRGWPEWLAAVVAVPAAAQLAVTPVLAAATGTITPVAVVANALAAIAVPPATVLAVAATMVWPLWPDLAFVLTWLASWPAQWLVSVATHAAQIPSGSLPWPSGFLPGLLLALLIAVALVLLRWRAGRRILLVLLLGIAIGVVPVRMLSGGWPPSGWVMVVCDVGQGDALVLPTGHDSRVVVVDAGPDPRAIDDCLRSLGVERVALLAFSHAHADHIGGVAGVYSGRTVEAVLPPMSDGHGSSGTDRPSGVGPPPGRDRLPALHGEPPGSGGSGWPAGPGAGERLAEAIRETPTVTVRVGDSVGAGRTRLEVLAPDTEFSGTRSDPNNNSFVLRAVVGGVSILLSGDVEEPAQRSVLASGQRLASDVLKVPHHGSAYFDDGFFEAVKPRLAVVSAGRGNDYGHPHPRALRQLRRQGAAVHRTDRDGSFAVVAGDGGLAVVTMD</sequence>
<feature type="domain" description="Metallo-beta-lactamase" evidence="8">
    <location>
        <begin position="541"/>
        <end position="655"/>
    </location>
</feature>
<dbReference type="EMBL" id="CP001778">
    <property type="protein sequence ID" value="ADD45101.1"/>
    <property type="molecule type" value="Genomic_DNA"/>
</dbReference>
<evidence type="ECO:0000256" key="1">
    <source>
        <dbReference type="ARBA" id="ARBA00004651"/>
    </source>
</evidence>
<comment type="subcellular location">
    <subcellularLocation>
        <location evidence="1">Cell membrane</location>
        <topology evidence="1">Multi-pass membrane protein</topology>
    </subcellularLocation>
</comment>
<dbReference type="InterPro" id="IPR001279">
    <property type="entry name" value="Metallo-B-lactamas"/>
</dbReference>
<keyword evidence="4 7" id="KW-1133">Transmembrane helix</keyword>
<evidence type="ECO:0000256" key="5">
    <source>
        <dbReference type="ARBA" id="ARBA00023136"/>
    </source>
</evidence>
<feature type="transmembrane region" description="Helical" evidence="7">
    <location>
        <begin position="287"/>
        <end position="303"/>
    </location>
</feature>
<dbReference type="PANTHER" id="PTHR30619">
    <property type="entry name" value="DNA INTERNALIZATION/COMPETENCE PROTEIN COMEC/REC2"/>
    <property type="match status" value="1"/>
</dbReference>
<feature type="transmembrane region" description="Helical" evidence="7">
    <location>
        <begin position="507"/>
        <end position="528"/>
    </location>
</feature>
<dbReference type="eggNOG" id="COG0658">
    <property type="taxonomic scope" value="Bacteria"/>
</dbReference>
<reference evidence="10 11" key="1">
    <citation type="journal article" date="2009" name="Stand. Genomic Sci.">
        <title>Complete genome sequence of Stackebrandtia nassauensis type strain (LLR-40K-21).</title>
        <authorList>
            <person name="Munk C."/>
            <person name="Lapidus A."/>
            <person name="Copeland A."/>
            <person name="Jando M."/>
            <person name="Mayilraj S."/>
            <person name="Glavina Del Rio T."/>
            <person name="Nolan M."/>
            <person name="Chen F."/>
            <person name="Lucas S."/>
            <person name="Tice H."/>
            <person name="Cheng J.F."/>
            <person name="Han C."/>
            <person name="Detter J.C."/>
            <person name="Bruce D."/>
            <person name="Goodwin L."/>
            <person name="Chain P."/>
            <person name="Pitluck S."/>
            <person name="Goker M."/>
            <person name="Ovchinikova G."/>
            <person name="Pati A."/>
            <person name="Ivanova N."/>
            <person name="Mavromatis K."/>
            <person name="Chen A."/>
            <person name="Palaniappan K."/>
            <person name="Land M."/>
            <person name="Hauser L."/>
            <person name="Chang Y.J."/>
            <person name="Jeffries C.D."/>
            <person name="Bristow J."/>
            <person name="Eisen J.A."/>
            <person name="Markowitz V."/>
            <person name="Hugenholtz P."/>
            <person name="Kyrpides N.C."/>
            <person name="Klenk H.P."/>
        </authorList>
    </citation>
    <scope>NUCLEOTIDE SEQUENCE [LARGE SCALE GENOMIC DNA]</scope>
    <source>
        <strain evidence="11">DSM 44728 / CIP 108903 / NRRL B-16338 / NBRC 102104 / LLR-40K-21</strain>
    </source>
</reference>
<dbReference type="InterPro" id="IPR004477">
    <property type="entry name" value="ComEC_N"/>
</dbReference>
<evidence type="ECO:0000259" key="9">
    <source>
        <dbReference type="Pfam" id="PF03772"/>
    </source>
</evidence>
<accession>D3PVY0</accession>
<feature type="transmembrane region" description="Helical" evidence="7">
    <location>
        <begin position="259"/>
        <end position="280"/>
    </location>
</feature>
<feature type="domain" description="ComEC/Rec2-related protein" evidence="9">
    <location>
        <begin position="235"/>
        <end position="500"/>
    </location>
</feature>
<feature type="transmembrane region" description="Helical" evidence="7">
    <location>
        <begin position="385"/>
        <end position="407"/>
    </location>
</feature>
<dbReference type="InterPro" id="IPR036866">
    <property type="entry name" value="RibonucZ/Hydroxyglut_hydro"/>
</dbReference>
<keyword evidence="11" id="KW-1185">Reference proteome</keyword>